<evidence type="ECO:0000256" key="1">
    <source>
        <dbReference type="ARBA" id="ARBA00023115"/>
    </source>
</evidence>
<comment type="caution">
    <text evidence="2">The sequence shown here is derived from an EMBL/GenBank/DDBJ whole genome shotgun (WGS) entry which is preliminary data.</text>
</comment>
<accession>A0A0G1CP49</accession>
<dbReference type="Pfam" id="PF01564">
    <property type="entry name" value="Spermine_synth"/>
    <property type="match status" value="1"/>
</dbReference>
<dbReference type="GO" id="GO:0008168">
    <property type="term" value="F:methyltransferase activity"/>
    <property type="evidence" value="ECO:0007669"/>
    <property type="project" value="UniProtKB-KW"/>
</dbReference>
<dbReference type="AlphaFoldDB" id="A0A0G1CP49"/>
<keyword evidence="1" id="KW-0620">Polyamine biosynthesis</keyword>
<protein>
    <submittedName>
        <fullName evidence="2">Methyltransferase domain protein</fullName>
    </submittedName>
</protein>
<keyword evidence="2" id="KW-0808">Transferase</keyword>
<dbReference type="InterPro" id="IPR029063">
    <property type="entry name" value="SAM-dependent_MTases_sf"/>
</dbReference>
<dbReference type="GO" id="GO:0032259">
    <property type="term" value="P:methylation"/>
    <property type="evidence" value="ECO:0007669"/>
    <property type="project" value="UniProtKB-KW"/>
</dbReference>
<organism evidence="2 3">
    <name type="scientific">Candidatus Gottesmanbacteria bacterium GW2011_GWB1_43_11</name>
    <dbReference type="NCBI Taxonomy" id="1618446"/>
    <lineage>
        <taxon>Bacteria</taxon>
        <taxon>Candidatus Gottesmaniibacteriota</taxon>
    </lineage>
</organism>
<dbReference type="Gene3D" id="3.40.50.150">
    <property type="entry name" value="Vaccinia Virus protein VP39"/>
    <property type="match status" value="1"/>
</dbReference>
<reference evidence="2 3" key="1">
    <citation type="journal article" date="2015" name="Nature">
        <title>rRNA introns, odd ribosomes, and small enigmatic genomes across a large radiation of phyla.</title>
        <authorList>
            <person name="Brown C.T."/>
            <person name="Hug L.A."/>
            <person name="Thomas B.C."/>
            <person name="Sharon I."/>
            <person name="Castelle C.J."/>
            <person name="Singh A."/>
            <person name="Wilkins M.J."/>
            <person name="Williams K.H."/>
            <person name="Banfield J.F."/>
        </authorList>
    </citation>
    <scope>NUCLEOTIDE SEQUENCE [LARGE SCALE GENOMIC DNA]</scope>
</reference>
<dbReference type="STRING" id="1618446.UV61_C0002G0050"/>
<gene>
    <name evidence="2" type="ORF">UV61_C0002G0050</name>
</gene>
<evidence type="ECO:0000313" key="2">
    <source>
        <dbReference type="EMBL" id="KKS87329.1"/>
    </source>
</evidence>
<dbReference type="CDD" id="cd02440">
    <property type="entry name" value="AdoMet_MTases"/>
    <property type="match status" value="1"/>
</dbReference>
<name>A0A0G1CP49_9BACT</name>
<proteinExistence type="predicted"/>
<sequence>MNLLSLFFPQKIAVYKSKYNSEIKVYEFLGRKYIEVGRLMQSGNMVKQLFSQMLKKFHLQHQPYIKRILVLGLGGGSVVELLNKTYPEAEITAIEIDPMMVQAGRKYLQLGKSRRLKIIFADVFKLPRSKIKYDLVIVDLFRGEETPAQLGEPSFLRYLKSLTTEQGCIVFNRLYFQKHIFEANQFLNKLEGIFQHVDTTKVYFNLFIKAC</sequence>
<dbReference type="PANTHER" id="PTHR43317:SF1">
    <property type="entry name" value="THERMOSPERMINE SYNTHASE ACAULIS5"/>
    <property type="match status" value="1"/>
</dbReference>
<dbReference type="PANTHER" id="PTHR43317">
    <property type="entry name" value="THERMOSPERMINE SYNTHASE ACAULIS5"/>
    <property type="match status" value="1"/>
</dbReference>
<dbReference type="EMBL" id="LCFD01000002">
    <property type="protein sequence ID" value="KKS87329.1"/>
    <property type="molecule type" value="Genomic_DNA"/>
</dbReference>
<dbReference type="Proteomes" id="UP000034050">
    <property type="component" value="Unassembled WGS sequence"/>
</dbReference>
<evidence type="ECO:0000313" key="3">
    <source>
        <dbReference type="Proteomes" id="UP000034050"/>
    </source>
</evidence>
<dbReference type="GO" id="GO:0006596">
    <property type="term" value="P:polyamine biosynthetic process"/>
    <property type="evidence" value="ECO:0007669"/>
    <property type="project" value="UniProtKB-KW"/>
</dbReference>
<dbReference type="SUPFAM" id="SSF53335">
    <property type="entry name" value="S-adenosyl-L-methionine-dependent methyltransferases"/>
    <property type="match status" value="1"/>
</dbReference>
<keyword evidence="2" id="KW-0489">Methyltransferase</keyword>